<dbReference type="Proteomes" id="UP001148662">
    <property type="component" value="Unassembled WGS sequence"/>
</dbReference>
<protein>
    <submittedName>
        <fullName evidence="1">Uncharacterized protein</fullName>
    </submittedName>
</protein>
<evidence type="ECO:0000313" key="2">
    <source>
        <dbReference type="Proteomes" id="UP001148662"/>
    </source>
</evidence>
<name>A0ACC1S9K6_9APHY</name>
<gene>
    <name evidence="1" type="ORF">NM688_g7048</name>
</gene>
<accession>A0ACC1S9K6</accession>
<comment type="caution">
    <text evidence="1">The sequence shown here is derived from an EMBL/GenBank/DDBJ whole genome shotgun (WGS) entry which is preliminary data.</text>
</comment>
<sequence length="322" mass="36599">MASNAQPEVIQLVPWQEGTSCFAAMIWIAYDVIIHLDIECIWRQRSWVQWLYIFIRYAPILHETVLHPLLTVQFSIKACRSFIAYQFGFMLALTILVDAVLLMRVFALYNENRFIARLLVTLYVVQNVVSIVLLAIVVPRQTFTSSCEIESSPRIFVAYWLTSLMFETILFVMTLVKFFQNSYITWQRESMLYIFFRDGTWAFAIIFVSILLNTLMYQINNNPRSGVVYTWMCSVLSFSGSHILLNIRRLGADDSDLATTTTHFTAIAFGASPTDCFSQTTEESAEVSTFAGDTIAGDLPDVGDLHDLTPPARHASGCKVEV</sequence>
<organism evidence="1 2">
    <name type="scientific">Phlebia brevispora</name>
    <dbReference type="NCBI Taxonomy" id="194682"/>
    <lineage>
        <taxon>Eukaryota</taxon>
        <taxon>Fungi</taxon>
        <taxon>Dikarya</taxon>
        <taxon>Basidiomycota</taxon>
        <taxon>Agaricomycotina</taxon>
        <taxon>Agaricomycetes</taxon>
        <taxon>Polyporales</taxon>
        <taxon>Meruliaceae</taxon>
        <taxon>Phlebia</taxon>
    </lineage>
</organism>
<proteinExistence type="predicted"/>
<keyword evidence="2" id="KW-1185">Reference proteome</keyword>
<evidence type="ECO:0000313" key="1">
    <source>
        <dbReference type="EMBL" id="KAJ3534955.1"/>
    </source>
</evidence>
<dbReference type="EMBL" id="JANHOG010001570">
    <property type="protein sequence ID" value="KAJ3534955.1"/>
    <property type="molecule type" value="Genomic_DNA"/>
</dbReference>
<reference evidence="1" key="1">
    <citation type="submission" date="2022-07" db="EMBL/GenBank/DDBJ databases">
        <title>Genome Sequence of Phlebia brevispora.</title>
        <authorList>
            <person name="Buettner E."/>
        </authorList>
    </citation>
    <scope>NUCLEOTIDE SEQUENCE</scope>
    <source>
        <strain evidence="1">MPL23</strain>
    </source>
</reference>